<dbReference type="AlphaFoldDB" id="A0A4U1G741"/>
<protein>
    <submittedName>
        <fullName evidence="1">Crp/Fnr family transcriptional regulator</fullName>
    </submittedName>
</protein>
<organism evidence="1 2">
    <name type="scientific">Pedobacter hiemivivus</name>
    <dbReference type="NCBI Taxonomy" id="2530454"/>
    <lineage>
        <taxon>Bacteria</taxon>
        <taxon>Pseudomonadati</taxon>
        <taxon>Bacteroidota</taxon>
        <taxon>Sphingobacteriia</taxon>
        <taxon>Sphingobacteriales</taxon>
        <taxon>Sphingobacteriaceae</taxon>
        <taxon>Pedobacter</taxon>
    </lineage>
</organism>
<dbReference type="Gene3D" id="2.60.120.10">
    <property type="entry name" value="Jelly Rolls"/>
    <property type="match status" value="1"/>
</dbReference>
<evidence type="ECO:0000313" key="1">
    <source>
        <dbReference type="EMBL" id="TKC58450.1"/>
    </source>
</evidence>
<gene>
    <name evidence="1" type="ORF">FBD94_17645</name>
</gene>
<dbReference type="InterPro" id="IPR018490">
    <property type="entry name" value="cNMP-bd_dom_sf"/>
</dbReference>
<accession>A0A4U1G741</accession>
<dbReference type="RefSeq" id="WP_136881180.1">
    <property type="nucleotide sequence ID" value="NZ_SWDX01000007.1"/>
</dbReference>
<comment type="caution">
    <text evidence="1">The sequence shown here is derived from an EMBL/GenBank/DDBJ whole genome shotgun (WGS) entry which is preliminary data.</text>
</comment>
<evidence type="ECO:0000313" key="2">
    <source>
        <dbReference type="Proteomes" id="UP000309594"/>
    </source>
</evidence>
<dbReference type="Proteomes" id="UP000309594">
    <property type="component" value="Unassembled WGS sequence"/>
</dbReference>
<dbReference type="EMBL" id="SWDX01000007">
    <property type="protein sequence ID" value="TKC58450.1"/>
    <property type="molecule type" value="Genomic_DNA"/>
</dbReference>
<dbReference type="InterPro" id="IPR014710">
    <property type="entry name" value="RmlC-like_jellyroll"/>
</dbReference>
<name>A0A4U1G741_9SPHI</name>
<sequence>MKEIKRATENKNYLLCKTSVRESIEDEFNSGDLRVSHRSEEELMIINDFLNYLRSFLDYSDAFYSSILPMLEVHTLDKMTVLAAEGEIGTDAFWLQSGYGRYFIRKVDGEGLPLEVTIDFCKPGKVMVIPVNSNFNLQLARGAVIILLPKDYFERLKLNAPVVEELRNKILDFEKQDFLEKMSMVNMKPREKYQEFLGFFGVEIEQYFAVKHIASYLGMQPSFLSRLRGENFKRKSE</sequence>
<reference evidence="1 2" key="1">
    <citation type="submission" date="2019-04" db="EMBL/GenBank/DDBJ databases">
        <title>Pedobacter sp. RP-1-16 sp. nov., isolated from Arctic soil.</title>
        <authorList>
            <person name="Dahal R.H."/>
            <person name="Kim D.-U."/>
        </authorList>
    </citation>
    <scope>NUCLEOTIDE SEQUENCE [LARGE SCALE GENOMIC DNA]</scope>
    <source>
        <strain evidence="1 2">RP-1-16</strain>
    </source>
</reference>
<proteinExistence type="predicted"/>
<dbReference type="SUPFAM" id="SSF51206">
    <property type="entry name" value="cAMP-binding domain-like"/>
    <property type="match status" value="1"/>
</dbReference>